<evidence type="ECO:0000256" key="4">
    <source>
        <dbReference type="ARBA" id="ARBA00022553"/>
    </source>
</evidence>
<dbReference type="InterPro" id="IPR004358">
    <property type="entry name" value="Sig_transdc_His_kin-like_C"/>
</dbReference>
<organism evidence="16">
    <name type="scientific">hydrothermal vent metagenome</name>
    <dbReference type="NCBI Taxonomy" id="652676"/>
    <lineage>
        <taxon>unclassified sequences</taxon>
        <taxon>metagenomes</taxon>
        <taxon>ecological metagenomes</taxon>
    </lineage>
</organism>
<dbReference type="PRINTS" id="PR00344">
    <property type="entry name" value="BCTRLSENSOR"/>
</dbReference>
<keyword evidence="10 13" id="KW-0472">Membrane</keyword>
<dbReference type="InterPro" id="IPR003594">
    <property type="entry name" value="HATPase_dom"/>
</dbReference>
<dbReference type="SUPFAM" id="SSF55874">
    <property type="entry name" value="ATPase domain of HSP90 chaperone/DNA topoisomerase II/histidine kinase"/>
    <property type="match status" value="1"/>
</dbReference>
<dbReference type="CDD" id="cd17546">
    <property type="entry name" value="REC_hyHK_CKI1_RcsC-like"/>
    <property type="match status" value="1"/>
</dbReference>
<evidence type="ECO:0000259" key="14">
    <source>
        <dbReference type="PROSITE" id="PS50109"/>
    </source>
</evidence>
<keyword evidence="13" id="KW-0812">Transmembrane</keyword>
<dbReference type="CDD" id="cd00082">
    <property type="entry name" value="HisKA"/>
    <property type="match status" value="1"/>
</dbReference>
<evidence type="ECO:0000256" key="13">
    <source>
        <dbReference type="SAM" id="Phobius"/>
    </source>
</evidence>
<feature type="transmembrane region" description="Helical" evidence="13">
    <location>
        <begin position="60"/>
        <end position="79"/>
    </location>
</feature>
<dbReference type="FunFam" id="3.30.565.10:FF:000010">
    <property type="entry name" value="Sensor histidine kinase RcsC"/>
    <property type="match status" value="1"/>
</dbReference>
<evidence type="ECO:0000256" key="11">
    <source>
        <dbReference type="ARBA" id="ARBA00023306"/>
    </source>
</evidence>
<dbReference type="SUPFAM" id="SSF52172">
    <property type="entry name" value="CheY-like"/>
    <property type="match status" value="1"/>
</dbReference>
<dbReference type="SMART" id="SM00387">
    <property type="entry name" value="HATPase_c"/>
    <property type="match status" value="1"/>
</dbReference>
<evidence type="ECO:0000256" key="2">
    <source>
        <dbReference type="ARBA" id="ARBA00004370"/>
    </source>
</evidence>
<reference evidence="16" key="1">
    <citation type="submission" date="2018-06" db="EMBL/GenBank/DDBJ databases">
        <authorList>
            <person name="Zhirakovskaya E."/>
        </authorList>
    </citation>
    <scope>NUCLEOTIDE SEQUENCE</scope>
</reference>
<dbReference type="Gene3D" id="3.40.50.2300">
    <property type="match status" value="1"/>
</dbReference>
<dbReference type="GO" id="GO:0016020">
    <property type="term" value="C:membrane"/>
    <property type="evidence" value="ECO:0007669"/>
    <property type="project" value="UniProtKB-SubCell"/>
</dbReference>
<dbReference type="CDD" id="cd16922">
    <property type="entry name" value="HATPase_EvgS-ArcB-TorS-like"/>
    <property type="match status" value="1"/>
</dbReference>
<keyword evidence="12" id="KW-0175">Coiled coil</keyword>
<evidence type="ECO:0000256" key="5">
    <source>
        <dbReference type="ARBA" id="ARBA00022679"/>
    </source>
</evidence>
<feature type="non-terminal residue" evidence="16">
    <location>
        <position position="1"/>
    </location>
</feature>
<comment type="subcellular location">
    <subcellularLocation>
        <location evidence="2">Membrane</location>
    </subcellularLocation>
</comment>
<keyword evidence="11" id="KW-0131">Cell cycle</keyword>
<evidence type="ECO:0000256" key="9">
    <source>
        <dbReference type="ARBA" id="ARBA00023012"/>
    </source>
</evidence>
<keyword evidence="9" id="KW-0902">Two-component regulatory system</keyword>
<dbReference type="InterPro" id="IPR001789">
    <property type="entry name" value="Sig_transdc_resp-reg_receiver"/>
</dbReference>
<dbReference type="InterPro" id="IPR003661">
    <property type="entry name" value="HisK_dim/P_dom"/>
</dbReference>
<feature type="domain" description="Histidine kinase" evidence="14">
    <location>
        <begin position="141"/>
        <end position="357"/>
    </location>
</feature>
<keyword evidence="4" id="KW-0597">Phosphoprotein</keyword>
<dbReference type="Gene3D" id="1.10.287.130">
    <property type="match status" value="1"/>
</dbReference>
<feature type="coiled-coil region" evidence="12">
    <location>
        <begin position="107"/>
        <end position="134"/>
    </location>
</feature>
<proteinExistence type="predicted"/>
<evidence type="ECO:0000256" key="12">
    <source>
        <dbReference type="SAM" id="Coils"/>
    </source>
</evidence>
<dbReference type="FunFam" id="1.10.287.130:FF:000038">
    <property type="entry name" value="Sensory transduction histidine kinase"/>
    <property type="match status" value="1"/>
</dbReference>
<evidence type="ECO:0000259" key="15">
    <source>
        <dbReference type="PROSITE" id="PS50110"/>
    </source>
</evidence>
<dbReference type="Gene3D" id="3.30.565.10">
    <property type="entry name" value="Histidine kinase-like ATPase, C-terminal domain"/>
    <property type="match status" value="1"/>
</dbReference>
<dbReference type="Pfam" id="PF00072">
    <property type="entry name" value="Response_reg"/>
    <property type="match status" value="1"/>
</dbReference>
<evidence type="ECO:0000256" key="3">
    <source>
        <dbReference type="ARBA" id="ARBA00012438"/>
    </source>
</evidence>
<dbReference type="Pfam" id="PF02518">
    <property type="entry name" value="HATPase_c"/>
    <property type="match status" value="1"/>
</dbReference>
<dbReference type="PROSITE" id="PS50109">
    <property type="entry name" value="HIS_KIN"/>
    <property type="match status" value="1"/>
</dbReference>
<dbReference type="AlphaFoldDB" id="A0A3B1CKJ4"/>
<dbReference type="InterPro" id="IPR036890">
    <property type="entry name" value="HATPase_C_sf"/>
</dbReference>
<dbReference type="PANTHER" id="PTHR43047:SF64">
    <property type="entry name" value="HISTIDINE KINASE CONTAINING CHEY-HOMOLOGOUS RECEIVER DOMAIN AND PAS DOMAIN-RELATED"/>
    <property type="match status" value="1"/>
</dbReference>
<keyword evidence="13" id="KW-1133">Transmembrane helix</keyword>
<dbReference type="PROSITE" id="PS50110">
    <property type="entry name" value="RESPONSE_REGULATORY"/>
    <property type="match status" value="1"/>
</dbReference>
<evidence type="ECO:0000256" key="7">
    <source>
        <dbReference type="ARBA" id="ARBA00022777"/>
    </source>
</evidence>
<evidence type="ECO:0000256" key="6">
    <source>
        <dbReference type="ARBA" id="ARBA00022741"/>
    </source>
</evidence>
<comment type="catalytic activity">
    <reaction evidence="1">
        <text>ATP + protein L-histidine = ADP + protein N-phospho-L-histidine.</text>
        <dbReference type="EC" id="2.7.13.3"/>
    </reaction>
</comment>
<accession>A0A3B1CKJ4</accession>
<evidence type="ECO:0000256" key="8">
    <source>
        <dbReference type="ARBA" id="ARBA00022840"/>
    </source>
</evidence>
<gene>
    <name evidence="16" type="ORF">MNBD_NITROSPINAE05-1358</name>
</gene>
<keyword evidence="5" id="KW-0808">Transferase</keyword>
<dbReference type="EMBL" id="UOGG01000067">
    <property type="protein sequence ID" value="VAX28792.1"/>
    <property type="molecule type" value="Genomic_DNA"/>
</dbReference>
<evidence type="ECO:0000256" key="10">
    <source>
        <dbReference type="ARBA" id="ARBA00023136"/>
    </source>
</evidence>
<dbReference type="GO" id="GO:0000155">
    <property type="term" value="F:phosphorelay sensor kinase activity"/>
    <property type="evidence" value="ECO:0007669"/>
    <property type="project" value="InterPro"/>
</dbReference>
<keyword evidence="6" id="KW-0547">Nucleotide-binding</keyword>
<dbReference type="SMART" id="SM00448">
    <property type="entry name" value="REC"/>
    <property type="match status" value="1"/>
</dbReference>
<evidence type="ECO:0000256" key="1">
    <source>
        <dbReference type="ARBA" id="ARBA00000085"/>
    </source>
</evidence>
<dbReference type="PANTHER" id="PTHR43047">
    <property type="entry name" value="TWO-COMPONENT HISTIDINE PROTEIN KINASE"/>
    <property type="match status" value="1"/>
</dbReference>
<dbReference type="InterPro" id="IPR036097">
    <property type="entry name" value="HisK_dim/P_sf"/>
</dbReference>
<keyword evidence="7" id="KW-0418">Kinase</keyword>
<feature type="domain" description="Response regulatory" evidence="15">
    <location>
        <begin position="382"/>
        <end position="497"/>
    </location>
</feature>
<dbReference type="EC" id="2.7.13.3" evidence="3"/>
<dbReference type="SMART" id="SM00388">
    <property type="entry name" value="HisKA"/>
    <property type="match status" value="1"/>
</dbReference>
<dbReference type="GO" id="GO:0005524">
    <property type="term" value="F:ATP binding"/>
    <property type="evidence" value="ECO:0007669"/>
    <property type="project" value="UniProtKB-KW"/>
</dbReference>
<keyword evidence="8" id="KW-0067">ATP-binding</keyword>
<dbReference type="InterPro" id="IPR011006">
    <property type="entry name" value="CheY-like_superfamily"/>
</dbReference>
<protein>
    <recommendedName>
        <fullName evidence="3">histidine kinase</fullName>
        <ecNumber evidence="3">2.7.13.3</ecNumber>
    </recommendedName>
</protein>
<sequence>QGINLVVYDGDTTDAKNILYGEPLSNPRRELKNLIHFANRNLFLLWQGNDEFHNGPRKTSAWWIAGSIQIFAVFLAIIFEMMANRTRQVTEQVRIRTEELTGANENLRLEIDAREKAQKDLHAAKEEAESANKAKSTFLANMSHEIRTPMNAILGYSQILKHSKNIDSSEKNKIDNILRSGDHLLHIINDILDISKIEAGKMELNSSDFDLIELIDEISAMIEPRCEDKQIEWRVECPEEASIPVRGDEIKLKQVLINLLGNAVKFVTKGEITLRVIPEADHLFLFEVIDTGQGIASEHHENVFEPFHQEAEGIKKGGTGLGLAIVKKQIELMDGILTLDSEPGKGSRFSFSLPLPPANETVVANRKAKFQFFRLPEAAHVNALVVDDNEQNRDVLSEILTSAGIEVRTAVNGKDALRQTRKQIPDVVLMDLRMPVMDGFQALDAIKKEFHPHPKLIAISASAFEYQRESTLMKGFDDFIPKPFRIENIFNCLAKLLEVEFLKEDAISPPEKMTARNLPPLSKIQLPEDILNRLKSAADLSNLTDLKLCMKELHAHGDDGQSLLKHLNPLAGKFDMAGILALLKRVNHESES</sequence>
<name>A0A3B1CKJ4_9ZZZZ</name>
<dbReference type="Pfam" id="PF00512">
    <property type="entry name" value="HisKA"/>
    <property type="match status" value="1"/>
</dbReference>
<evidence type="ECO:0000313" key="16">
    <source>
        <dbReference type="EMBL" id="VAX28792.1"/>
    </source>
</evidence>
<dbReference type="SUPFAM" id="SSF47384">
    <property type="entry name" value="Homodimeric domain of signal transducing histidine kinase"/>
    <property type="match status" value="1"/>
</dbReference>
<dbReference type="InterPro" id="IPR005467">
    <property type="entry name" value="His_kinase_dom"/>
</dbReference>